<dbReference type="GO" id="GO:0032934">
    <property type="term" value="F:sterol binding"/>
    <property type="evidence" value="ECO:0007669"/>
    <property type="project" value="InterPro"/>
</dbReference>
<dbReference type="Gene3D" id="2.60.40.770">
    <property type="match status" value="1"/>
</dbReference>
<dbReference type="EMBL" id="VLTM01000117">
    <property type="protein sequence ID" value="KAA0151155.1"/>
    <property type="molecule type" value="Genomic_DNA"/>
</dbReference>
<evidence type="ECO:0000256" key="5">
    <source>
        <dbReference type="ARBA" id="ARBA00022729"/>
    </source>
</evidence>
<dbReference type="InterPro" id="IPR003172">
    <property type="entry name" value="ML_dom"/>
</dbReference>
<dbReference type="EMBL" id="VLTL01000170">
    <property type="protein sequence ID" value="KAA0156997.1"/>
    <property type="molecule type" value="Genomic_DNA"/>
</dbReference>
<comment type="caution">
    <text evidence="10">The sequence shown here is derived from an EMBL/GenBank/DDBJ whole genome shotgun (WGS) entry which is preliminary data.</text>
</comment>
<keyword evidence="6" id="KW-0445">Lipid transport</keyword>
<evidence type="ECO:0000256" key="2">
    <source>
        <dbReference type="ARBA" id="ARBA00006370"/>
    </source>
</evidence>
<evidence type="ECO:0000256" key="4">
    <source>
        <dbReference type="ARBA" id="ARBA00022448"/>
    </source>
</evidence>
<sequence length="155" mass="15242">MLRVVALLLAALAASVSAASGGSNCGTAGYEASISTVTLSPLQPIKGQPATLNATGTLNAAITGGAATLTVQLEGVNLFSHPANTCGATTINFPLNFGSATINGIACPASAGASIAPGMSIVLPAAAPSGQYTVKIDSQDTTSKEVFCIQADFTL</sequence>
<evidence type="ECO:0000256" key="7">
    <source>
        <dbReference type="SAM" id="SignalP"/>
    </source>
</evidence>
<keyword evidence="5 7" id="KW-0732">Signal</keyword>
<dbReference type="SUPFAM" id="SSF81296">
    <property type="entry name" value="E set domains"/>
    <property type="match status" value="1"/>
</dbReference>
<dbReference type="Proteomes" id="UP000324907">
    <property type="component" value="Unassembled WGS sequence"/>
</dbReference>
<evidence type="ECO:0000256" key="6">
    <source>
        <dbReference type="ARBA" id="ARBA00023055"/>
    </source>
</evidence>
<protein>
    <recommendedName>
        <fullName evidence="8">MD-2-related lipid-recognition domain-containing protein</fullName>
    </recommendedName>
</protein>
<evidence type="ECO:0000313" key="9">
    <source>
        <dbReference type="EMBL" id="KAA0151155.1"/>
    </source>
</evidence>
<gene>
    <name evidence="10" type="ORF">FNF28_06564</name>
    <name evidence="9" type="ORF">FNF31_06889</name>
</gene>
<name>A0A5A8CX38_CAFRO</name>
<dbReference type="InterPro" id="IPR014756">
    <property type="entry name" value="Ig_E-set"/>
</dbReference>
<comment type="function">
    <text evidence="1">Catalyzes the intermembrane transfer of phosphatidylglycerol and phosphatidylinositol.</text>
</comment>
<accession>A0A5A8CX38</accession>
<evidence type="ECO:0000256" key="1">
    <source>
        <dbReference type="ARBA" id="ARBA00002053"/>
    </source>
</evidence>
<dbReference type="InterPro" id="IPR039670">
    <property type="entry name" value="NPC2-like"/>
</dbReference>
<evidence type="ECO:0000313" key="11">
    <source>
        <dbReference type="Proteomes" id="UP000324907"/>
    </source>
</evidence>
<comment type="similarity">
    <text evidence="2">Belongs to the NPC2 family.</text>
</comment>
<dbReference type="PANTHER" id="PTHR11306">
    <property type="entry name" value="NIEMANN PICK TYPE C2 PROTEIN NPC2-RELATED"/>
    <property type="match status" value="1"/>
</dbReference>
<evidence type="ECO:0000313" key="12">
    <source>
        <dbReference type="Proteomes" id="UP000325113"/>
    </source>
</evidence>
<reference evidence="11 12" key="1">
    <citation type="submission" date="2019-07" db="EMBL/GenBank/DDBJ databases">
        <title>Genomes of Cafeteria roenbergensis.</title>
        <authorList>
            <person name="Fischer M.G."/>
            <person name="Hackl T."/>
            <person name="Roman M."/>
        </authorList>
    </citation>
    <scope>NUCLEOTIDE SEQUENCE [LARGE SCALE GENOMIC DNA]</scope>
    <source>
        <strain evidence="9 12">Cflag</strain>
        <strain evidence="10 11">RCC970-E3</strain>
    </source>
</reference>
<proteinExistence type="inferred from homology"/>
<dbReference type="PANTHER" id="PTHR11306:SF0">
    <property type="entry name" value="PHOSPHATIDYLGLYCEROL_PHOSPHATIDYLINOSITOL TRANSFER PROTEIN"/>
    <property type="match status" value="1"/>
</dbReference>
<feature type="chain" id="PRO_5033472871" description="MD-2-related lipid-recognition domain-containing protein" evidence="7">
    <location>
        <begin position="19"/>
        <end position="155"/>
    </location>
</feature>
<dbReference type="Pfam" id="PF02221">
    <property type="entry name" value="E1_DerP2_DerF2"/>
    <property type="match status" value="1"/>
</dbReference>
<evidence type="ECO:0000259" key="8">
    <source>
        <dbReference type="SMART" id="SM00737"/>
    </source>
</evidence>
<evidence type="ECO:0000313" key="10">
    <source>
        <dbReference type="EMBL" id="KAA0156997.1"/>
    </source>
</evidence>
<organism evidence="10 11">
    <name type="scientific">Cafeteria roenbergensis</name>
    <name type="common">Marine flagellate</name>
    <dbReference type="NCBI Taxonomy" id="33653"/>
    <lineage>
        <taxon>Eukaryota</taxon>
        <taxon>Sar</taxon>
        <taxon>Stramenopiles</taxon>
        <taxon>Bigyra</taxon>
        <taxon>Opalozoa</taxon>
        <taxon>Bicosoecida</taxon>
        <taxon>Cafeteriaceae</taxon>
        <taxon>Cafeteria</taxon>
    </lineage>
</organism>
<dbReference type="GO" id="GO:0015918">
    <property type="term" value="P:sterol transport"/>
    <property type="evidence" value="ECO:0007669"/>
    <property type="project" value="InterPro"/>
</dbReference>
<keyword evidence="4" id="KW-0813">Transport</keyword>
<feature type="domain" description="MD-2-related lipid-recognition" evidence="8">
    <location>
        <begin position="22"/>
        <end position="153"/>
    </location>
</feature>
<dbReference type="SMART" id="SM00737">
    <property type="entry name" value="ML"/>
    <property type="match status" value="1"/>
</dbReference>
<comment type="subunit">
    <text evidence="3">Monomer.</text>
</comment>
<feature type="signal peptide" evidence="7">
    <location>
        <begin position="1"/>
        <end position="18"/>
    </location>
</feature>
<dbReference type="AlphaFoldDB" id="A0A5A8CX38"/>
<evidence type="ECO:0000256" key="3">
    <source>
        <dbReference type="ARBA" id="ARBA00011245"/>
    </source>
</evidence>
<dbReference type="Proteomes" id="UP000325113">
    <property type="component" value="Unassembled WGS sequence"/>
</dbReference>